<comment type="subcellular location">
    <subcellularLocation>
        <location evidence="1">Bacterial flagellum</location>
    </subcellularLocation>
</comment>
<dbReference type="InterPro" id="IPR042187">
    <property type="entry name" value="Flagellin_C_sub2"/>
</dbReference>
<evidence type="ECO:0000256" key="1">
    <source>
        <dbReference type="ARBA" id="ARBA00004365"/>
    </source>
</evidence>
<keyword evidence="6" id="KW-1185">Reference proteome</keyword>
<dbReference type="PANTHER" id="PTHR42792">
    <property type="entry name" value="FLAGELLIN"/>
    <property type="match status" value="1"/>
</dbReference>
<evidence type="ECO:0000256" key="3">
    <source>
        <dbReference type="ARBA" id="ARBA00023143"/>
    </source>
</evidence>
<evidence type="ECO:0000259" key="4">
    <source>
        <dbReference type="Pfam" id="PF00700"/>
    </source>
</evidence>
<comment type="similarity">
    <text evidence="2">Belongs to the bacterial flagellin family.</text>
</comment>
<dbReference type="Gene3D" id="6.10.10.10">
    <property type="entry name" value="Flagellar export chaperone, C-terminal domain"/>
    <property type="match status" value="1"/>
</dbReference>
<dbReference type="InterPro" id="IPR001492">
    <property type="entry name" value="Flagellin"/>
</dbReference>
<keyword evidence="3" id="KW-0975">Bacterial flagellum</keyword>
<feature type="domain" description="Flagellin C-terminal" evidence="4">
    <location>
        <begin position="172"/>
        <end position="255"/>
    </location>
</feature>
<dbReference type="Proteomes" id="UP001242010">
    <property type="component" value="Chromosome"/>
</dbReference>
<dbReference type="Pfam" id="PF00700">
    <property type="entry name" value="Flagellin_C"/>
    <property type="match status" value="1"/>
</dbReference>
<reference evidence="6" key="1">
    <citation type="journal article" date="2023" name="Int. J. Syst. Evol. Microbiol.">
        <title>Mesoterricola silvestris gen. nov., sp. nov., Mesoterricola sediminis sp. nov., Geothrix oryzae sp. nov., Geothrix edaphica sp. nov., Geothrix rubra sp. nov., and Geothrix limicola sp. nov., six novel members of Acidobacteriota isolated from soils.</title>
        <authorList>
            <person name="Itoh H."/>
            <person name="Sugisawa Y."/>
            <person name="Mise K."/>
            <person name="Xu Z."/>
            <person name="Kuniyasu M."/>
            <person name="Ushijima N."/>
            <person name="Kawano K."/>
            <person name="Kobayashi E."/>
            <person name="Shiratori Y."/>
            <person name="Masuda Y."/>
            <person name="Senoo K."/>
        </authorList>
    </citation>
    <scope>NUCLEOTIDE SEQUENCE [LARGE SCALE GENOMIC DNA]</scope>
    <source>
        <strain evidence="6">Red222</strain>
    </source>
</reference>
<evidence type="ECO:0000313" key="6">
    <source>
        <dbReference type="Proteomes" id="UP001242010"/>
    </source>
</evidence>
<protein>
    <recommendedName>
        <fullName evidence="4">Flagellin C-terminal domain-containing protein</fullName>
    </recommendedName>
</protein>
<evidence type="ECO:0000313" key="5">
    <source>
        <dbReference type="EMBL" id="BDU68158.1"/>
    </source>
</evidence>
<dbReference type="PANTHER" id="PTHR42792:SF2">
    <property type="entry name" value="FLAGELLIN"/>
    <property type="match status" value="1"/>
</dbReference>
<name>A0ABM8DMN0_9BACT</name>
<evidence type="ECO:0000256" key="2">
    <source>
        <dbReference type="ARBA" id="ARBA00005709"/>
    </source>
</evidence>
<proteinExistence type="inferred from homology"/>
<organism evidence="5 6">
    <name type="scientific">Geothrix oryzae</name>
    <dbReference type="NCBI Taxonomy" id="2927975"/>
    <lineage>
        <taxon>Bacteria</taxon>
        <taxon>Pseudomonadati</taxon>
        <taxon>Acidobacteriota</taxon>
        <taxon>Holophagae</taxon>
        <taxon>Holophagales</taxon>
        <taxon>Holophagaceae</taxon>
        <taxon>Geothrix</taxon>
    </lineage>
</organism>
<dbReference type="EMBL" id="AP027079">
    <property type="protein sequence ID" value="BDU68158.1"/>
    <property type="molecule type" value="Genomic_DNA"/>
</dbReference>
<gene>
    <name evidence="5" type="ORF">GETHOR_02590</name>
</gene>
<dbReference type="SUPFAM" id="SSF64518">
    <property type="entry name" value="Phase 1 flagellin"/>
    <property type="match status" value="1"/>
</dbReference>
<dbReference type="Gene3D" id="1.20.1330.10">
    <property type="entry name" value="f41 fragment of flagellin, N-terminal domain"/>
    <property type="match status" value="1"/>
</dbReference>
<dbReference type="InterPro" id="IPR046358">
    <property type="entry name" value="Flagellin_C"/>
</dbReference>
<sequence length="256" mass="26325">MHLSGPILERALEQLTDGQSGGATAGEAADAGFEQRLRAEVRLAAQGRRHASDGLSYLQVAAGGMQKITALLARAAKLAEQVPGGAPEPGSAGPIGAGQAPSVLDEEYRDILTLIDEINANTRFNGEVVFGSELGIVMGDHLRVTVAVGPVGSLDLMGEPGTAAGPAPGLAAIHKGLEILSAQRSTLDAGQRHLSAVSNALGIQAETLAAAARPIRDAGLAQEVVALNKFQVLNQSGLQSLRQAHPENGSILRLLH</sequence>
<accession>A0ABM8DMN0</accession>